<reference evidence="1" key="1">
    <citation type="submission" date="2020-04" db="EMBL/GenBank/DDBJ databases">
        <authorList>
            <person name="Zhang T."/>
        </authorList>
    </citation>
    <scope>NUCLEOTIDE SEQUENCE</scope>
    <source>
        <strain evidence="1">HKST-UBA02</strain>
    </source>
</reference>
<evidence type="ECO:0000313" key="1">
    <source>
        <dbReference type="EMBL" id="MCA9757420.1"/>
    </source>
</evidence>
<protein>
    <submittedName>
        <fullName evidence="1">Uncharacterized protein</fullName>
    </submittedName>
</protein>
<dbReference type="AlphaFoldDB" id="A0A956NDK2"/>
<proteinExistence type="predicted"/>
<organism evidence="1 2">
    <name type="scientific">Eiseniibacteriota bacterium</name>
    <dbReference type="NCBI Taxonomy" id="2212470"/>
    <lineage>
        <taxon>Bacteria</taxon>
        <taxon>Candidatus Eiseniibacteriota</taxon>
    </lineage>
</organism>
<dbReference type="Proteomes" id="UP000739538">
    <property type="component" value="Unassembled WGS sequence"/>
</dbReference>
<accession>A0A956NDK2</accession>
<gene>
    <name evidence="1" type="ORF">KDA27_16570</name>
</gene>
<sequence length="512" mass="55915">MNSDSQRFDLNDTMRSHCHGQFSSAARVHSGFRAPWLGLALFAAATGFLAGCEKDAGPLPDNIPPTTYLMIQGADLDTTDYRQIMRWWGSDEDGRVIGYCIHWDGGWTPLEGATRCGFDDEFVFTTATIDTFVVPLDGESASRTFTVHAVDDDLIVDPVGKSQTFPLRSWVPEIDWSESLSRPTVSLPAVSFAVSASDLDGKETLDYFRAWLDGEDPEVAARTFADSVFALGLDDFDGRYGERTLYVQVVDEARTVSRTISHTWTVEPPPTEHYLLIDGISSRDPGQTAHDNFYKALMDSIAPNDYFKYDVALRGDFRTQAEIAPLFGLFDGVLWYGGGAARQPQDDASLAHNLGLAEDPIVDYLDAGGNMLIIYQDAVGDTAALSPEFAQNILGIDDYYRYTATGEDDISVGRGMVVESVGLDAGEVLTTTTSNIRSQFMIPASDALPLYWVAPGFLDPEEFTPEQVEPALLGIASERRAGKIGVVTFLVSAGAGANSPEAMRNIARDILQ</sequence>
<evidence type="ECO:0000313" key="2">
    <source>
        <dbReference type="Proteomes" id="UP000739538"/>
    </source>
</evidence>
<name>A0A956NDK2_UNCEI</name>
<reference evidence="1" key="2">
    <citation type="journal article" date="2021" name="Microbiome">
        <title>Successional dynamics and alternative stable states in a saline activated sludge microbial community over 9 years.</title>
        <authorList>
            <person name="Wang Y."/>
            <person name="Ye J."/>
            <person name="Ju F."/>
            <person name="Liu L."/>
            <person name="Boyd J.A."/>
            <person name="Deng Y."/>
            <person name="Parks D.H."/>
            <person name="Jiang X."/>
            <person name="Yin X."/>
            <person name="Woodcroft B.J."/>
            <person name="Tyson G.W."/>
            <person name="Hugenholtz P."/>
            <person name="Polz M.F."/>
            <person name="Zhang T."/>
        </authorList>
    </citation>
    <scope>NUCLEOTIDE SEQUENCE</scope>
    <source>
        <strain evidence="1">HKST-UBA02</strain>
    </source>
</reference>
<dbReference type="EMBL" id="JAGQHS010000098">
    <property type="protein sequence ID" value="MCA9757420.1"/>
    <property type="molecule type" value="Genomic_DNA"/>
</dbReference>
<comment type="caution">
    <text evidence="1">The sequence shown here is derived from an EMBL/GenBank/DDBJ whole genome shotgun (WGS) entry which is preliminary data.</text>
</comment>